<feature type="transmembrane region" description="Helical" evidence="1">
    <location>
        <begin position="71"/>
        <end position="89"/>
    </location>
</feature>
<protein>
    <submittedName>
        <fullName evidence="3">VanZ family protein</fullName>
    </submittedName>
</protein>
<dbReference type="InterPro" id="IPR006976">
    <property type="entry name" value="VanZ-like"/>
</dbReference>
<accession>A0AAW7X967</accession>
<dbReference type="RefSeq" id="WP_303493728.1">
    <property type="nucleotide sequence ID" value="NZ_JAUOPB010000014.1"/>
</dbReference>
<organism evidence="3 4">
    <name type="scientific">Saccharophagus degradans</name>
    <dbReference type="NCBI Taxonomy" id="86304"/>
    <lineage>
        <taxon>Bacteria</taxon>
        <taxon>Pseudomonadati</taxon>
        <taxon>Pseudomonadota</taxon>
        <taxon>Gammaproteobacteria</taxon>
        <taxon>Cellvibrionales</taxon>
        <taxon>Cellvibrionaceae</taxon>
        <taxon>Saccharophagus</taxon>
    </lineage>
</organism>
<dbReference type="Pfam" id="PF04892">
    <property type="entry name" value="VanZ"/>
    <property type="match status" value="1"/>
</dbReference>
<evidence type="ECO:0000256" key="1">
    <source>
        <dbReference type="SAM" id="Phobius"/>
    </source>
</evidence>
<feature type="transmembrane region" description="Helical" evidence="1">
    <location>
        <begin position="20"/>
        <end position="39"/>
    </location>
</feature>
<dbReference type="PANTHER" id="PTHR28008:SF1">
    <property type="entry name" value="DOMAIN PROTEIN, PUTATIVE (AFU_ORTHOLOGUE AFUA_3G10980)-RELATED"/>
    <property type="match status" value="1"/>
</dbReference>
<dbReference type="EMBL" id="JAUOPB010000014">
    <property type="protein sequence ID" value="MDO6424395.1"/>
    <property type="molecule type" value="Genomic_DNA"/>
</dbReference>
<reference evidence="3" key="1">
    <citation type="submission" date="2023-07" db="EMBL/GenBank/DDBJ databases">
        <title>Genome content predicts the carbon catabolic preferences of heterotrophic bacteria.</title>
        <authorList>
            <person name="Gralka M."/>
        </authorList>
    </citation>
    <scope>NUCLEOTIDE SEQUENCE</scope>
    <source>
        <strain evidence="3">I3M17_2</strain>
    </source>
</reference>
<evidence type="ECO:0000313" key="4">
    <source>
        <dbReference type="Proteomes" id="UP001169760"/>
    </source>
</evidence>
<evidence type="ECO:0000313" key="3">
    <source>
        <dbReference type="EMBL" id="MDO6424395.1"/>
    </source>
</evidence>
<feature type="domain" description="VanZ-like" evidence="2">
    <location>
        <begin position="42"/>
        <end position="116"/>
    </location>
</feature>
<dbReference type="Proteomes" id="UP001169760">
    <property type="component" value="Unassembled WGS sequence"/>
</dbReference>
<keyword evidence="1" id="KW-1133">Transmembrane helix</keyword>
<keyword evidence="1" id="KW-0812">Transmembrane</keyword>
<feature type="transmembrane region" description="Helical" evidence="1">
    <location>
        <begin position="45"/>
        <end position="64"/>
    </location>
</feature>
<proteinExistence type="predicted"/>
<name>A0AAW7X967_9GAMM</name>
<sequence>MPLTPFIFHPAVIFIRRGQLALAVAIYLYAALASGPNVPASYPDWAMHFIGNVLLFGSVWVATLKRFSIKTQLLVTLPFSVVIELSQVFSQGRQVDPKDMLVNFIGLICAALICRAIEKYGLSKY</sequence>
<feature type="transmembrane region" description="Helical" evidence="1">
    <location>
        <begin position="101"/>
        <end position="117"/>
    </location>
</feature>
<comment type="caution">
    <text evidence="3">The sequence shown here is derived from an EMBL/GenBank/DDBJ whole genome shotgun (WGS) entry which is preliminary data.</text>
</comment>
<keyword evidence="1" id="KW-0472">Membrane</keyword>
<evidence type="ECO:0000259" key="2">
    <source>
        <dbReference type="Pfam" id="PF04892"/>
    </source>
</evidence>
<gene>
    <name evidence="3" type="ORF">Q4521_18055</name>
</gene>
<dbReference type="PANTHER" id="PTHR28008">
    <property type="entry name" value="DOMAIN PROTEIN, PUTATIVE (AFU_ORTHOLOGUE AFUA_3G10980)-RELATED"/>
    <property type="match status" value="1"/>
</dbReference>
<dbReference type="AlphaFoldDB" id="A0AAW7X967"/>